<protein>
    <submittedName>
        <fullName evidence="4">TonB-dependent receptor</fullName>
    </submittedName>
</protein>
<dbReference type="Gene3D" id="2.60.40.1120">
    <property type="entry name" value="Carboxypeptidase-like, regulatory domain"/>
    <property type="match status" value="1"/>
</dbReference>
<evidence type="ECO:0000256" key="1">
    <source>
        <dbReference type="ARBA" id="ARBA00004442"/>
    </source>
</evidence>
<evidence type="ECO:0000256" key="2">
    <source>
        <dbReference type="ARBA" id="ARBA00023136"/>
    </source>
</evidence>
<dbReference type="GO" id="GO:0009279">
    <property type="term" value="C:cell outer membrane"/>
    <property type="evidence" value="ECO:0007669"/>
    <property type="project" value="UniProtKB-SubCell"/>
</dbReference>
<dbReference type="Proteomes" id="UP001139462">
    <property type="component" value="Unassembled WGS sequence"/>
</dbReference>
<keyword evidence="3" id="KW-0998">Cell outer membrane</keyword>
<comment type="subcellular location">
    <subcellularLocation>
        <location evidence="1">Cell outer membrane</location>
    </subcellularLocation>
</comment>
<sequence length="919" mass="104085">MKYVFLTFCVTLFAGILAYSQDNSISGKVVDTYSSEPISEAIVNIQNSDFSTLTNSAGEFNFLQKNLPKGEQIIKISKPGYKSIYIPIIIQIDRPIYLKAILLEVDLDALESEIGIISLSDDQLDEDEGTSDNISGLLQASKDVFLNAASYDFSTTFFRPRGYSSEHGKLLINGLEMNKIYNGRPQWSNWGGLNDVQRNQMFSMGMSANEYNFGHLAGTTNIIMRASQYRKGGRISYASSNRSYRGRIIGSYNSGLSKKGWAYSVLIARRFGDEGYINGTLYDANSFFASVERQLSKHHSLNLTAFYTPNRRGKSSPNTQEVYDLKGTKYNAYWGKQNGEIRNSRIREIEEPIIMLNHFWNISPKTELNTNIGYQFGKTGNSRLGYDNVPNPDPSYYKNLPSYFLSDPNNPDYEGAYRAYSSFVNNGQVNWFNMYETNILYGGTSRYYLYEDRNDDTQLSANTILNSRLSDYIEINASFNYRNLKSSNFASMKDLLGGIEYLDVDTFNSGDAAQNDLNNPNRLIGVGDKFKYNYEIDATKYNGFVQAQFSYSSVDFYVAAKAGKTNYQRNGLYRNGSYPDTNESLGKSKKLNFTTYGAKAGLTYKLTARHALELNTAYFTSAPSIRNSFSNSRQNNSTVIGLTEEKNINVDGNYILRFPFIKARLSGYYTLMQDGSEISFYYADGISVPGRSSTTAFVQEVLTGVEKKNIGAELGIEAQVTPTIKLKAAAAYGENIYNSNPHLYITSDDLDEPRFFGKSFLKNYKIAGGPQQAYQLGFEYRDPRFWWFGATANYFNQAYINISPLTRTENFYLDNDGMPFNDYDPEKARQLLKQEKFDPYMLVNIIGGKSWRVKGKYIGFFAVVSNVLNKQYKTGGFEQGRNSNFRTLSADNANDTPVFGSKYWYGYGTTYYLNAYIRF</sequence>
<reference evidence="4" key="1">
    <citation type="submission" date="2021-09" db="EMBL/GenBank/DDBJ databases">
        <title>Genome of Aequorivita sp. strain F64183.</title>
        <authorList>
            <person name="Wang Y."/>
        </authorList>
    </citation>
    <scope>NUCLEOTIDE SEQUENCE</scope>
    <source>
        <strain evidence="4">F64183</strain>
    </source>
</reference>
<keyword evidence="5" id="KW-1185">Reference proteome</keyword>
<dbReference type="SUPFAM" id="SSF49464">
    <property type="entry name" value="Carboxypeptidase regulatory domain-like"/>
    <property type="match status" value="1"/>
</dbReference>
<dbReference type="InterPro" id="IPR008969">
    <property type="entry name" value="CarboxyPept-like_regulatory"/>
</dbReference>
<evidence type="ECO:0000313" key="5">
    <source>
        <dbReference type="Proteomes" id="UP001139462"/>
    </source>
</evidence>
<gene>
    <name evidence="4" type="ORF">K8344_01885</name>
</gene>
<organism evidence="4 5">
    <name type="scientific">Aequorivita xiaoshiensis</name>
    <dbReference type="NCBI Taxonomy" id="2874476"/>
    <lineage>
        <taxon>Bacteria</taxon>
        <taxon>Pseudomonadati</taxon>
        <taxon>Bacteroidota</taxon>
        <taxon>Flavobacteriia</taxon>
        <taxon>Flavobacteriales</taxon>
        <taxon>Flavobacteriaceae</taxon>
        <taxon>Aequorivita</taxon>
    </lineage>
</organism>
<dbReference type="SUPFAM" id="SSF56935">
    <property type="entry name" value="Porins"/>
    <property type="match status" value="1"/>
</dbReference>
<proteinExistence type="predicted"/>
<comment type="caution">
    <text evidence="4">The sequence shown here is derived from an EMBL/GenBank/DDBJ whole genome shotgun (WGS) entry which is preliminary data.</text>
</comment>
<evidence type="ECO:0000256" key="3">
    <source>
        <dbReference type="ARBA" id="ARBA00023237"/>
    </source>
</evidence>
<dbReference type="EMBL" id="JAIRBB010000001">
    <property type="protein sequence ID" value="MCG2429855.1"/>
    <property type="molecule type" value="Genomic_DNA"/>
</dbReference>
<name>A0A9X1U3I6_9FLAO</name>
<keyword evidence="4" id="KW-0675">Receptor</keyword>
<dbReference type="Pfam" id="PF13715">
    <property type="entry name" value="CarbopepD_reg_2"/>
    <property type="match status" value="1"/>
</dbReference>
<dbReference type="Gene3D" id="2.40.170.20">
    <property type="entry name" value="TonB-dependent receptor, beta-barrel domain"/>
    <property type="match status" value="1"/>
</dbReference>
<dbReference type="InterPro" id="IPR036942">
    <property type="entry name" value="Beta-barrel_TonB_sf"/>
</dbReference>
<accession>A0A9X1U3I6</accession>
<dbReference type="AlphaFoldDB" id="A0A9X1U3I6"/>
<evidence type="ECO:0000313" key="4">
    <source>
        <dbReference type="EMBL" id="MCG2429855.1"/>
    </source>
</evidence>
<keyword evidence="2" id="KW-0472">Membrane</keyword>
<dbReference type="RefSeq" id="WP_237606599.1">
    <property type="nucleotide sequence ID" value="NZ_JAIRBB010000001.1"/>
</dbReference>